<feature type="domain" description="HD" evidence="4">
    <location>
        <begin position="163"/>
        <end position="279"/>
    </location>
</feature>
<accession>A0A916W7T0</accession>
<keyword evidence="2" id="KW-0378">Hydrolase</keyword>
<keyword evidence="3" id="KW-0269">Exonuclease</keyword>
<dbReference type="SUPFAM" id="SSF50249">
    <property type="entry name" value="Nucleic acid-binding proteins"/>
    <property type="match status" value="1"/>
</dbReference>
<dbReference type="NCBIfam" id="NF010007">
    <property type="entry name" value="PRK13480.1"/>
    <property type="match status" value="1"/>
</dbReference>
<dbReference type="Proteomes" id="UP000613512">
    <property type="component" value="Unassembled WGS sequence"/>
</dbReference>
<proteinExistence type="predicted"/>
<dbReference type="CDD" id="cd00077">
    <property type="entry name" value="HDc"/>
    <property type="match status" value="1"/>
</dbReference>
<dbReference type="InterPro" id="IPR004365">
    <property type="entry name" value="NA-bd_OB_tRNA"/>
</dbReference>
<dbReference type="SUPFAM" id="SSF109604">
    <property type="entry name" value="HD-domain/PDEase-like"/>
    <property type="match status" value="1"/>
</dbReference>
<evidence type="ECO:0000313" key="6">
    <source>
        <dbReference type="Proteomes" id="UP000613512"/>
    </source>
</evidence>
<dbReference type="PROSITE" id="PS51831">
    <property type="entry name" value="HD"/>
    <property type="match status" value="1"/>
</dbReference>
<dbReference type="InterPro" id="IPR003607">
    <property type="entry name" value="HD/PDEase_dom"/>
</dbReference>
<dbReference type="NCBIfam" id="TIGR00277">
    <property type="entry name" value="HDIG"/>
    <property type="match status" value="1"/>
</dbReference>
<dbReference type="Pfam" id="PF01966">
    <property type="entry name" value="HD"/>
    <property type="match status" value="1"/>
</dbReference>
<dbReference type="SMART" id="SM00471">
    <property type="entry name" value="HDc"/>
    <property type="match status" value="1"/>
</dbReference>
<dbReference type="GO" id="GO:0004527">
    <property type="term" value="F:exonuclease activity"/>
    <property type="evidence" value="ECO:0007669"/>
    <property type="project" value="UniProtKB-KW"/>
</dbReference>
<dbReference type="Gene3D" id="1.10.3210.10">
    <property type="entry name" value="Hypothetical protein af1432"/>
    <property type="match status" value="1"/>
</dbReference>
<dbReference type="InterPro" id="IPR012340">
    <property type="entry name" value="NA-bd_OB-fold"/>
</dbReference>
<dbReference type="GO" id="GO:0003676">
    <property type="term" value="F:nucleic acid binding"/>
    <property type="evidence" value="ECO:0007669"/>
    <property type="project" value="InterPro"/>
</dbReference>
<gene>
    <name evidence="5" type="primary">yhaM</name>
    <name evidence="5" type="ORF">GCM10008025_16390</name>
</gene>
<evidence type="ECO:0000256" key="3">
    <source>
        <dbReference type="ARBA" id="ARBA00022839"/>
    </source>
</evidence>
<dbReference type="GO" id="GO:0031125">
    <property type="term" value="P:rRNA 3'-end processing"/>
    <property type="evidence" value="ECO:0007669"/>
    <property type="project" value="TreeGrafter"/>
</dbReference>
<dbReference type="AlphaFoldDB" id="A0A916W7T0"/>
<reference evidence="5" key="2">
    <citation type="submission" date="2020-09" db="EMBL/GenBank/DDBJ databases">
        <authorList>
            <person name="Sun Q."/>
            <person name="Zhou Y."/>
        </authorList>
    </citation>
    <scope>NUCLEOTIDE SEQUENCE</scope>
    <source>
        <strain evidence="5">CGMCC 1.12408</strain>
    </source>
</reference>
<dbReference type="PANTHER" id="PTHR37294">
    <property type="entry name" value="3'-5' EXORIBONUCLEASE YHAM"/>
    <property type="match status" value="1"/>
</dbReference>
<dbReference type="InterPro" id="IPR006674">
    <property type="entry name" value="HD_domain"/>
</dbReference>
<dbReference type="FunFam" id="1.10.3210.10:FF:000008">
    <property type="entry name" value="3'-5' exoribonuclease YhaM"/>
    <property type="match status" value="1"/>
</dbReference>
<reference evidence="5" key="1">
    <citation type="journal article" date="2014" name="Int. J. Syst. Evol. Microbiol.">
        <title>Complete genome sequence of Corynebacterium casei LMG S-19264T (=DSM 44701T), isolated from a smear-ripened cheese.</title>
        <authorList>
            <consortium name="US DOE Joint Genome Institute (JGI-PGF)"/>
            <person name="Walter F."/>
            <person name="Albersmeier A."/>
            <person name="Kalinowski J."/>
            <person name="Ruckert C."/>
        </authorList>
    </citation>
    <scope>NUCLEOTIDE SEQUENCE</scope>
    <source>
        <strain evidence="5">CGMCC 1.12408</strain>
    </source>
</reference>
<dbReference type="InterPro" id="IPR006675">
    <property type="entry name" value="HDIG_dom"/>
</dbReference>
<evidence type="ECO:0000313" key="5">
    <source>
        <dbReference type="EMBL" id="GGA73397.1"/>
    </source>
</evidence>
<organism evidence="5 6">
    <name type="scientific">Ornithinibacillus halotolerans</name>
    <dbReference type="NCBI Taxonomy" id="1274357"/>
    <lineage>
        <taxon>Bacteria</taxon>
        <taxon>Bacillati</taxon>
        <taxon>Bacillota</taxon>
        <taxon>Bacilli</taxon>
        <taxon>Bacillales</taxon>
        <taxon>Bacillaceae</taxon>
        <taxon>Ornithinibacillus</taxon>
    </lineage>
</organism>
<dbReference type="CDD" id="cd04492">
    <property type="entry name" value="YhaM_OBF_like"/>
    <property type="match status" value="1"/>
</dbReference>
<dbReference type="EMBL" id="BMEY01000007">
    <property type="protein sequence ID" value="GGA73397.1"/>
    <property type="molecule type" value="Genomic_DNA"/>
</dbReference>
<evidence type="ECO:0000259" key="4">
    <source>
        <dbReference type="PROSITE" id="PS51831"/>
    </source>
</evidence>
<dbReference type="Pfam" id="PF01336">
    <property type="entry name" value="tRNA_anti-codon"/>
    <property type="match status" value="1"/>
</dbReference>
<name>A0A916W7T0_9BACI</name>
<dbReference type="InterPro" id="IPR050798">
    <property type="entry name" value="YhaM_exoribonuc/phosphodiest"/>
</dbReference>
<comment type="caution">
    <text evidence="5">The sequence shown here is derived from an EMBL/GenBank/DDBJ whole genome shotgun (WGS) entry which is preliminary data.</text>
</comment>
<keyword evidence="6" id="KW-1185">Reference proteome</keyword>
<protein>
    <submittedName>
        <fullName evidence="5">3'-5' exoribonuclease YhaM</fullName>
    </submittedName>
</protein>
<evidence type="ECO:0000256" key="1">
    <source>
        <dbReference type="ARBA" id="ARBA00022722"/>
    </source>
</evidence>
<dbReference type="Gene3D" id="2.40.50.140">
    <property type="entry name" value="Nucleic acid-binding proteins"/>
    <property type="match status" value="1"/>
</dbReference>
<dbReference type="RefSeq" id="WP_188384202.1">
    <property type="nucleotide sequence ID" value="NZ_BMEY01000007.1"/>
</dbReference>
<evidence type="ECO:0000256" key="2">
    <source>
        <dbReference type="ARBA" id="ARBA00022801"/>
    </source>
</evidence>
<dbReference type="PANTHER" id="PTHR37294:SF1">
    <property type="entry name" value="3'-5' EXORIBONUCLEASE YHAM"/>
    <property type="match status" value="1"/>
</dbReference>
<sequence>MKNGIGDYQIGDSFEGFVLIKESVKGTTTNGKPFLTLMLRDATGEIEAKLWDVTKEDETLFCQEQIIRITGEVNQFRGKAQMRINSIRLAHEMDGVQLSDFIEKAPVEQDELIATLTETIFEMTNPTIQRIVRAIVKKYQEPLLIYPAASRNHHEYVSGLLHHIVSMLKIARELCELYPQVNKDLLYAGIILHDIGKMKELSGVISTSYTLEGKLLGHIPIMIEEIGHVAKELNVDGEEVLILQHLVLSHHGKAEWGSPTPPLVREAELLHLIDLIDAKMNMLNRALDKVKPGEFTERLFPLDNRTFYKPTFENS</sequence>
<keyword evidence="1" id="KW-0540">Nuclease</keyword>